<feature type="region of interest" description="Disordered" evidence="1">
    <location>
        <begin position="414"/>
        <end position="533"/>
    </location>
</feature>
<sequence>MTASNAIARSCRRRRLTRIERARLMVLVTRPAAAQQLPRCTGHARRQRRGRGLVVATRMYEARPCIESAVHALPRTLHCPRVSPARTDALFSGLRHFVHRAYPEFACAASIRMAPHAHNFSVSRDPAGMPNRAHTGGVECVLQNGQHRRGERVEARGPGGELQVARAACTVFYDKLDSWPNILRHAKQQLEKDQNLRRKQQNPASVLIQQLIEFAMFVRDSTSGPRCNLEYACWPLAWMLAGNVEMPTSDDIIQVLIERAALRGEELPKEQLPSISGARVMQPLNAMFFTSPVALLANHHLAGAQPIPHILQATRWRAFGSADAPTLFKVENIIINGLFSMVFGGALAQDTLQNILSDPVIDEALSLEEASNEWTRFVLPPSPPLDGLTFSPASSPGPGGPVGSVEFMPIAYKEPSTTKGTNTPEHASSTSTSPSIIFTLPSTNVTTTEAVSTTKRKHAQLESAPLIEESSSEQFEPRKKNKNAITGAGVLALANPKRPKRPRPQVYDNKTSDSETENSSASELSSETETLGRIDEENKYIEIEMPLYSAKNVTSPPIHKYVYTSWSESAADGTRDPDIVQCKVPYESKIFERVNGTFEKAVQAGFAYGQSLAPGALSSASIPKTGGKYERIPDMEQSSAINTYWWNASWIQKILFLLS</sequence>
<feature type="compositionally biased region" description="Polar residues" evidence="1">
    <location>
        <begin position="415"/>
        <end position="427"/>
    </location>
</feature>
<organism evidence="2 3">
    <name type="scientific">Mycena belliarum</name>
    <dbReference type="NCBI Taxonomy" id="1033014"/>
    <lineage>
        <taxon>Eukaryota</taxon>
        <taxon>Fungi</taxon>
        <taxon>Dikarya</taxon>
        <taxon>Basidiomycota</taxon>
        <taxon>Agaricomycotina</taxon>
        <taxon>Agaricomycetes</taxon>
        <taxon>Agaricomycetidae</taxon>
        <taxon>Agaricales</taxon>
        <taxon>Marasmiineae</taxon>
        <taxon>Mycenaceae</taxon>
        <taxon>Mycena</taxon>
    </lineage>
</organism>
<evidence type="ECO:0000313" key="3">
    <source>
        <dbReference type="Proteomes" id="UP001222325"/>
    </source>
</evidence>
<proteinExistence type="predicted"/>
<reference evidence="2" key="1">
    <citation type="submission" date="2023-03" db="EMBL/GenBank/DDBJ databases">
        <title>Massive genome expansion in bonnet fungi (Mycena s.s.) driven by repeated elements and novel gene families across ecological guilds.</title>
        <authorList>
            <consortium name="Lawrence Berkeley National Laboratory"/>
            <person name="Harder C.B."/>
            <person name="Miyauchi S."/>
            <person name="Viragh M."/>
            <person name="Kuo A."/>
            <person name="Thoen E."/>
            <person name="Andreopoulos B."/>
            <person name="Lu D."/>
            <person name="Skrede I."/>
            <person name="Drula E."/>
            <person name="Henrissat B."/>
            <person name="Morin E."/>
            <person name="Kohler A."/>
            <person name="Barry K."/>
            <person name="LaButti K."/>
            <person name="Morin E."/>
            <person name="Salamov A."/>
            <person name="Lipzen A."/>
            <person name="Mereny Z."/>
            <person name="Hegedus B."/>
            <person name="Baldrian P."/>
            <person name="Stursova M."/>
            <person name="Weitz H."/>
            <person name="Taylor A."/>
            <person name="Grigoriev I.V."/>
            <person name="Nagy L.G."/>
            <person name="Martin F."/>
            <person name="Kauserud H."/>
        </authorList>
    </citation>
    <scope>NUCLEOTIDE SEQUENCE</scope>
    <source>
        <strain evidence="2">CBHHK173m</strain>
    </source>
</reference>
<accession>A0AAD6TN45</accession>
<dbReference type="Proteomes" id="UP001222325">
    <property type="component" value="Unassembled WGS sequence"/>
</dbReference>
<dbReference type="AlphaFoldDB" id="A0AAD6TN45"/>
<gene>
    <name evidence="2" type="ORF">B0H15DRAFT_963799</name>
</gene>
<dbReference type="EMBL" id="JARJCN010000116">
    <property type="protein sequence ID" value="KAJ7073338.1"/>
    <property type="molecule type" value="Genomic_DNA"/>
</dbReference>
<feature type="compositionally biased region" description="Low complexity" evidence="1">
    <location>
        <begin position="517"/>
        <end position="529"/>
    </location>
</feature>
<name>A0AAD6TN45_9AGAR</name>
<keyword evidence="3" id="KW-1185">Reference proteome</keyword>
<protein>
    <submittedName>
        <fullName evidence="2">Uncharacterized protein</fullName>
    </submittedName>
</protein>
<evidence type="ECO:0000256" key="1">
    <source>
        <dbReference type="SAM" id="MobiDB-lite"/>
    </source>
</evidence>
<evidence type="ECO:0000313" key="2">
    <source>
        <dbReference type="EMBL" id="KAJ7073338.1"/>
    </source>
</evidence>
<comment type="caution">
    <text evidence="2">The sequence shown here is derived from an EMBL/GenBank/DDBJ whole genome shotgun (WGS) entry which is preliminary data.</text>
</comment>
<feature type="compositionally biased region" description="Low complexity" evidence="1">
    <location>
        <begin position="428"/>
        <end position="453"/>
    </location>
</feature>